<protein>
    <submittedName>
        <fullName evidence="2">Uncharacterized protein</fullName>
    </submittedName>
</protein>
<keyword evidence="1" id="KW-1185">Reference proteome</keyword>
<reference evidence="2" key="1">
    <citation type="submission" date="2016-11" db="UniProtKB">
        <authorList>
            <consortium name="WormBaseParasite"/>
        </authorList>
    </citation>
    <scope>IDENTIFICATION</scope>
</reference>
<evidence type="ECO:0000313" key="1">
    <source>
        <dbReference type="Proteomes" id="UP000095280"/>
    </source>
</evidence>
<proteinExistence type="predicted"/>
<organism evidence="1 2">
    <name type="scientific">Macrostomum lignano</name>
    <dbReference type="NCBI Taxonomy" id="282301"/>
    <lineage>
        <taxon>Eukaryota</taxon>
        <taxon>Metazoa</taxon>
        <taxon>Spiralia</taxon>
        <taxon>Lophotrochozoa</taxon>
        <taxon>Platyhelminthes</taxon>
        <taxon>Rhabditophora</taxon>
        <taxon>Macrostomorpha</taxon>
        <taxon>Macrostomida</taxon>
        <taxon>Macrostomidae</taxon>
        <taxon>Macrostomum</taxon>
    </lineage>
</organism>
<accession>A0A1I8F6M9</accession>
<name>A0A1I8F6M9_9PLAT</name>
<evidence type="ECO:0000313" key="2">
    <source>
        <dbReference type="WBParaSite" id="maker-unitig_21872-snap-gene-0.1-mRNA-1"/>
    </source>
</evidence>
<dbReference type="WBParaSite" id="maker-unitig_21872-snap-gene-0.1-mRNA-1">
    <property type="protein sequence ID" value="maker-unitig_21872-snap-gene-0.1-mRNA-1"/>
    <property type="gene ID" value="maker-unitig_21872-snap-gene-0.1"/>
</dbReference>
<dbReference type="AlphaFoldDB" id="A0A1I8F6M9"/>
<sequence length="106" mass="12241">MSRVKSSTENGDSAVADELRREAEVWRRTAYGFSVTTESRPLSKRCLQAEICELEHRMVAKTERPSTSGVSRDDSLRTFETKSLNLIELQQKYKIRDKELLVKCCR</sequence>
<dbReference type="Proteomes" id="UP000095280">
    <property type="component" value="Unplaced"/>
</dbReference>